<dbReference type="EC" id="5.2.1.8" evidence="2"/>
<dbReference type="EMBL" id="CP049865">
    <property type="protein sequence ID" value="QIK73331.1"/>
    <property type="molecule type" value="Genomic_DNA"/>
</dbReference>
<sequence length="219" mass="22991">MNRRLLALLLLPVLLVAATGCALRPVNRTPAAGTVTCDYRPGGTPAKPVDPPAWQDVPASGTEPVTFDLGDVKLQGELDRGVAPCTVNSFASLVTQGFYTGSECHRLSTSGIFILQCGDPTGTGSGTPGYVFDDEVTPDTTYPAGTIAMANMGRNTNGSQFFFVYADTPLPPNYTVFGHLDQAATEAVAERAFQGHDASNRDGTGRPLVPTVLRSVTLG</sequence>
<dbReference type="RefSeq" id="WP_284690943.1">
    <property type="nucleotide sequence ID" value="NZ_CP049865.1"/>
</dbReference>
<evidence type="ECO:0000256" key="1">
    <source>
        <dbReference type="ARBA" id="ARBA00002388"/>
    </source>
</evidence>
<proteinExistence type="inferred from homology"/>
<name>A0A6G7Y9L8_9ACTN</name>
<dbReference type="Pfam" id="PF00160">
    <property type="entry name" value="Pro_isomerase"/>
    <property type="match status" value="1"/>
</dbReference>
<protein>
    <recommendedName>
        <fullName evidence="2">Peptidyl-prolyl cis-trans isomerase</fullName>
        <shortName evidence="2">PPIase</shortName>
        <ecNumber evidence="2">5.2.1.8</ecNumber>
    </recommendedName>
</protein>
<organism evidence="4 5">
    <name type="scientific">Propioniciclava coleopterorum</name>
    <dbReference type="NCBI Taxonomy" id="2714937"/>
    <lineage>
        <taxon>Bacteria</taxon>
        <taxon>Bacillati</taxon>
        <taxon>Actinomycetota</taxon>
        <taxon>Actinomycetes</taxon>
        <taxon>Propionibacteriales</taxon>
        <taxon>Propionibacteriaceae</taxon>
        <taxon>Propioniciclava</taxon>
    </lineage>
</organism>
<dbReference type="CDD" id="cd00317">
    <property type="entry name" value="cyclophilin"/>
    <property type="match status" value="1"/>
</dbReference>
<keyword evidence="5" id="KW-1185">Reference proteome</keyword>
<dbReference type="PANTHER" id="PTHR45625:SF3">
    <property type="entry name" value="PEPTIDYL-PROLYL CIS-TRANS ISOMERASE B-RELATED"/>
    <property type="match status" value="1"/>
</dbReference>
<feature type="signal peptide" evidence="2">
    <location>
        <begin position="1"/>
        <end position="22"/>
    </location>
</feature>
<comment type="catalytic activity">
    <reaction evidence="2">
        <text>[protein]-peptidylproline (omega=180) = [protein]-peptidylproline (omega=0)</text>
        <dbReference type="Rhea" id="RHEA:16237"/>
        <dbReference type="Rhea" id="RHEA-COMP:10747"/>
        <dbReference type="Rhea" id="RHEA-COMP:10748"/>
        <dbReference type="ChEBI" id="CHEBI:83833"/>
        <dbReference type="ChEBI" id="CHEBI:83834"/>
        <dbReference type="EC" id="5.2.1.8"/>
    </reaction>
</comment>
<dbReference type="KEGG" id="prv:G7070_15005"/>
<dbReference type="PANTHER" id="PTHR45625">
    <property type="entry name" value="PEPTIDYL-PROLYL CIS-TRANS ISOMERASE-RELATED"/>
    <property type="match status" value="1"/>
</dbReference>
<dbReference type="Gene3D" id="2.40.100.10">
    <property type="entry name" value="Cyclophilin-like"/>
    <property type="match status" value="1"/>
</dbReference>
<comment type="function">
    <text evidence="1 2">PPIases accelerate the folding of proteins. It catalyzes the cis-trans isomerization of proline imidic peptide bonds in oligopeptides.</text>
</comment>
<dbReference type="PROSITE" id="PS51257">
    <property type="entry name" value="PROKAR_LIPOPROTEIN"/>
    <property type="match status" value="1"/>
</dbReference>
<evidence type="ECO:0000256" key="2">
    <source>
        <dbReference type="RuleBase" id="RU363019"/>
    </source>
</evidence>
<dbReference type="AlphaFoldDB" id="A0A6G7Y9L8"/>
<keyword evidence="2 4" id="KW-0413">Isomerase</keyword>
<dbReference type="InterPro" id="IPR044666">
    <property type="entry name" value="Cyclophilin_A-like"/>
</dbReference>
<dbReference type="InterPro" id="IPR002130">
    <property type="entry name" value="Cyclophilin-type_PPIase_dom"/>
</dbReference>
<feature type="domain" description="PPIase cyclophilin-type" evidence="3">
    <location>
        <begin position="77"/>
        <end position="218"/>
    </location>
</feature>
<keyword evidence="2" id="KW-0697">Rotamase</keyword>
<dbReference type="PRINTS" id="PR00153">
    <property type="entry name" value="CSAPPISMRASE"/>
</dbReference>
<gene>
    <name evidence="4" type="ORF">G7070_15005</name>
</gene>
<evidence type="ECO:0000259" key="3">
    <source>
        <dbReference type="PROSITE" id="PS50072"/>
    </source>
</evidence>
<comment type="similarity">
    <text evidence="2">Belongs to the cyclophilin-type PPIase family.</text>
</comment>
<dbReference type="PROSITE" id="PS50072">
    <property type="entry name" value="CSA_PPIASE_2"/>
    <property type="match status" value="1"/>
</dbReference>
<evidence type="ECO:0000313" key="4">
    <source>
        <dbReference type="EMBL" id="QIK73331.1"/>
    </source>
</evidence>
<dbReference type="SUPFAM" id="SSF50891">
    <property type="entry name" value="Cyclophilin-like"/>
    <property type="match status" value="1"/>
</dbReference>
<keyword evidence="2" id="KW-0732">Signal</keyword>
<feature type="chain" id="PRO_5039756600" description="Peptidyl-prolyl cis-trans isomerase" evidence="2">
    <location>
        <begin position="23"/>
        <end position="219"/>
    </location>
</feature>
<dbReference type="GO" id="GO:0003755">
    <property type="term" value="F:peptidyl-prolyl cis-trans isomerase activity"/>
    <property type="evidence" value="ECO:0007669"/>
    <property type="project" value="UniProtKB-UniRule"/>
</dbReference>
<reference evidence="4 5" key="1">
    <citation type="submission" date="2020-03" db="EMBL/GenBank/DDBJ databases">
        <title>Propioniciclava sp. nov., isolated from Hydrophilus acuminatus.</title>
        <authorList>
            <person name="Hyun D.-W."/>
            <person name="Bae J.-W."/>
        </authorList>
    </citation>
    <scope>NUCLEOTIDE SEQUENCE [LARGE SCALE GENOMIC DNA]</scope>
    <source>
        <strain evidence="4 5">HDW11</strain>
    </source>
</reference>
<evidence type="ECO:0000313" key="5">
    <source>
        <dbReference type="Proteomes" id="UP000501058"/>
    </source>
</evidence>
<dbReference type="Proteomes" id="UP000501058">
    <property type="component" value="Chromosome"/>
</dbReference>
<accession>A0A6G7Y9L8</accession>
<dbReference type="InterPro" id="IPR029000">
    <property type="entry name" value="Cyclophilin-like_dom_sf"/>
</dbReference>